<proteinExistence type="predicted"/>
<comment type="caution">
    <text evidence="2">The sequence shown here is derived from an EMBL/GenBank/DDBJ whole genome shotgun (WGS) entry which is preliminary data.</text>
</comment>
<keyword evidence="1" id="KW-0560">Oxidoreductase</keyword>
<dbReference type="PANTHER" id="PTHR47534:SF3">
    <property type="entry name" value="ALCOHOL DEHYDROGENASE-LIKE C-TERMINAL DOMAIN-CONTAINING PROTEIN"/>
    <property type="match status" value="1"/>
</dbReference>
<dbReference type="GO" id="GO:0016491">
    <property type="term" value="F:oxidoreductase activity"/>
    <property type="evidence" value="ECO:0007669"/>
    <property type="project" value="UniProtKB-KW"/>
</dbReference>
<gene>
    <name evidence="2" type="ORF">QBC46DRAFT_365017</name>
</gene>
<evidence type="ECO:0000256" key="1">
    <source>
        <dbReference type="ARBA" id="ARBA00023002"/>
    </source>
</evidence>
<evidence type="ECO:0000313" key="3">
    <source>
        <dbReference type="Proteomes" id="UP001303473"/>
    </source>
</evidence>
<dbReference type="EMBL" id="MU853816">
    <property type="protein sequence ID" value="KAK3939119.1"/>
    <property type="molecule type" value="Genomic_DNA"/>
</dbReference>
<accession>A0AAN6N659</accession>
<reference evidence="3" key="1">
    <citation type="journal article" date="2023" name="Mol. Phylogenet. Evol.">
        <title>Genome-scale phylogeny and comparative genomics of the fungal order Sordariales.</title>
        <authorList>
            <person name="Hensen N."/>
            <person name="Bonometti L."/>
            <person name="Westerberg I."/>
            <person name="Brannstrom I.O."/>
            <person name="Guillou S."/>
            <person name="Cros-Aarteil S."/>
            <person name="Calhoun S."/>
            <person name="Haridas S."/>
            <person name="Kuo A."/>
            <person name="Mondo S."/>
            <person name="Pangilinan J."/>
            <person name="Riley R."/>
            <person name="LaButti K."/>
            <person name="Andreopoulos B."/>
            <person name="Lipzen A."/>
            <person name="Chen C."/>
            <person name="Yan M."/>
            <person name="Daum C."/>
            <person name="Ng V."/>
            <person name="Clum A."/>
            <person name="Steindorff A."/>
            <person name="Ohm R.A."/>
            <person name="Martin F."/>
            <person name="Silar P."/>
            <person name="Natvig D.O."/>
            <person name="Lalanne C."/>
            <person name="Gautier V."/>
            <person name="Ament-Velasquez S.L."/>
            <person name="Kruys A."/>
            <person name="Hutchinson M.I."/>
            <person name="Powell A.J."/>
            <person name="Barry K."/>
            <person name="Miller A.N."/>
            <person name="Grigoriev I.V."/>
            <person name="Debuchy R."/>
            <person name="Gladieux P."/>
            <person name="Hiltunen Thoren M."/>
            <person name="Johannesson H."/>
        </authorList>
    </citation>
    <scope>NUCLEOTIDE SEQUENCE [LARGE SCALE GENOMIC DNA]</scope>
    <source>
        <strain evidence="3">CBS 340.73</strain>
    </source>
</reference>
<evidence type="ECO:0000313" key="2">
    <source>
        <dbReference type="EMBL" id="KAK3939119.1"/>
    </source>
</evidence>
<protein>
    <submittedName>
        <fullName evidence="2">Uncharacterized protein</fullName>
    </submittedName>
</protein>
<organism evidence="2 3">
    <name type="scientific">Diplogelasinospora grovesii</name>
    <dbReference type="NCBI Taxonomy" id="303347"/>
    <lineage>
        <taxon>Eukaryota</taxon>
        <taxon>Fungi</taxon>
        <taxon>Dikarya</taxon>
        <taxon>Ascomycota</taxon>
        <taxon>Pezizomycotina</taxon>
        <taxon>Sordariomycetes</taxon>
        <taxon>Sordariomycetidae</taxon>
        <taxon>Sordariales</taxon>
        <taxon>Diplogelasinosporaceae</taxon>
        <taxon>Diplogelasinospora</taxon>
    </lineage>
</organism>
<sequence length="295" mass="32856">MTNLSAIREENAVFKSEQHRSAVCVFTMVTLFPDPTGYVLGRSEAKFAAQRAKPESLKPNAKIVFFQGDACDSIAAAESKVDYLFMSAGLIPLNGPQQGLGICFSLPYHARIRLIQKLKLLPLLRKSPDPRVLSVLNAGNETPLREDDMGLDKNWALRAAMNHTTAMMSCLPLAYLAQAHEDVTFLYAFPGLLEALTESSWLWKLVVMSIKNVVGMLMWLRGISPEESGERQSWHRTVGEFEKGKLRQSGEYSDEIPASNMNVFENYNERGWPENVWAYTTRVFKAATAGSVSSG</sequence>
<dbReference type="PANTHER" id="PTHR47534">
    <property type="entry name" value="YALI0E05731P"/>
    <property type="match status" value="1"/>
</dbReference>
<keyword evidence="3" id="KW-1185">Reference proteome</keyword>
<dbReference type="InterPro" id="IPR052228">
    <property type="entry name" value="Sec_Metab_Biosynth_Oxidored"/>
</dbReference>
<name>A0AAN6N659_9PEZI</name>
<dbReference type="AlphaFoldDB" id="A0AAN6N659"/>
<dbReference type="Proteomes" id="UP001303473">
    <property type="component" value="Unassembled WGS sequence"/>
</dbReference>